<organism evidence="1">
    <name type="scientific">uncultured Caudovirales phage</name>
    <dbReference type="NCBI Taxonomy" id="2100421"/>
    <lineage>
        <taxon>Viruses</taxon>
        <taxon>Duplodnaviria</taxon>
        <taxon>Heunggongvirae</taxon>
        <taxon>Uroviricota</taxon>
        <taxon>Caudoviricetes</taxon>
        <taxon>Peduoviridae</taxon>
        <taxon>Maltschvirus</taxon>
        <taxon>Maltschvirus maltsch</taxon>
    </lineage>
</organism>
<name>A0A6J5KQX0_9CAUD</name>
<evidence type="ECO:0008006" key="2">
    <source>
        <dbReference type="Google" id="ProtNLM"/>
    </source>
</evidence>
<accession>A0A6J5KQX0</accession>
<protein>
    <recommendedName>
        <fullName evidence="2">Holin of 3TMs, for gene-transfer release</fullName>
    </recommendedName>
</protein>
<gene>
    <name evidence="1" type="ORF">UFOVP61_37</name>
</gene>
<reference evidence="1" key="1">
    <citation type="submission" date="2020-04" db="EMBL/GenBank/DDBJ databases">
        <authorList>
            <person name="Chiriac C."/>
            <person name="Salcher M."/>
            <person name="Ghai R."/>
            <person name="Kavagutti S V."/>
        </authorList>
    </citation>
    <scope>NUCLEOTIDE SEQUENCE</scope>
</reference>
<dbReference type="EMBL" id="LR796184">
    <property type="protein sequence ID" value="CAB4124798.1"/>
    <property type="molecule type" value="Genomic_DNA"/>
</dbReference>
<evidence type="ECO:0000313" key="1">
    <source>
        <dbReference type="EMBL" id="CAB4124798.1"/>
    </source>
</evidence>
<sequence>MITALISFFGGSVFRMLWGEISHWLTAQQDHTFELERMRLQAELEAAQHARNMESIRVQADLQVKVIGVQSEAAIGQIEAQGWLEAVKATAVQTGIAFVDAWNATIRPAVATWAVAMVTLAEFKVITLSEFAASVCSAALGIYLADRNLSKRGK</sequence>
<proteinExistence type="predicted"/>